<organism evidence="1 2">
    <name type="scientific">Cymbomonas tetramitiformis</name>
    <dbReference type="NCBI Taxonomy" id="36881"/>
    <lineage>
        <taxon>Eukaryota</taxon>
        <taxon>Viridiplantae</taxon>
        <taxon>Chlorophyta</taxon>
        <taxon>Pyramimonadophyceae</taxon>
        <taxon>Pyramimonadales</taxon>
        <taxon>Pyramimonadaceae</taxon>
        <taxon>Cymbomonas</taxon>
    </lineage>
</organism>
<evidence type="ECO:0000313" key="1">
    <source>
        <dbReference type="EMBL" id="KAK3277836.1"/>
    </source>
</evidence>
<sequence>MNRELTACGFCRNDFQVVDTEAPFGASDIIKGHRPSQVPADIDLLKFVARVEGQRGTDPAKCPDPYAELQCCVNTKVKGGQTVYERSQGGALAGDWPPTLTWVGETVRFINLSFSQLQVAAVFLSTPYALLPATGIPTGADRYDRGTKVFLRARVYDPAWETVRSVPEDRGRVVVSAQILQGKR</sequence>
<reference evidence="1 2" key="1">
    <citation type="journal article" date="2015" name="Genome Biol. Evol.">
        <title>Comparative Genomics of a Bacterivorous Green Alga Reveals Evolutionary Causalities and Consequences of Phago-Mixotrophic Mode of Nutrition.</title>
        <authorList>
            <person name="Burns J.A."/>
            <person name="Paasch A."/>
            <person name="Narechania A."/>
            <person name="Kim E."/>
        </authorList>
    </citation>
    <scope>NUCLEOTIDE SEQUENCE [LARGE SCALE GENOMIC DNA]</scope>
    <source>
        <strain evidence="1 2">PLY_AMNH</strain>
    </source>
</reference>
<proteinExistence type="predicted"/>
<dbReference type="Proteomes" id="UP001190700">
    <property type="component" value="Unassembled WGS sequence"/>
</dbReference>
<accession>A0AAE0GI06</accession>
<dbReference type="AlphaFoldDB" id="A0AAE0GI06"/>
<protein>
    <submittedName>
        <fullName evidence="1">Uncharacterized protein</fullName>
    </submittedName>
</protein>
<dbReference type="EMBL" id="LGRX02005860">
    <property type="protein sequence ID" value="KAK3277836.1"/>
    <property type="molecule type" value="Genomic_DNA"/>
</dbReference>
<keyword evidence="2" id="KW-1185">Reference proteome</keyword>
<name>A0AAE0GI06_9CHLO</name>
<comment type="caution">
    <text evidence="1">The sequence shown here is derived from an EMBL/GenBank/DDBJ whole genome shotgun (WGS) entry which is preliminary data.</text>
</comment>
<evidence type="ECO:0000313" key="2">
    <source>
        <dbReference type="Proteomes" id="UP001190700"/>
    </source>
</evidence>
<gene>
    <name evidence="1" type="ORF">CYMTET_14186</name>
</gene>